<dbReference type="GeneID" id="64347029"/>
<comment type="caution">
    <text evidence="2">The sequence shown here is derived from an EMBL/GenBank/DDBJ whole genome shotgun (WGS) entry which is preliminary data.</text>
</comment>
<dbReference type="PROSITE" id="PS51819">
    <property type="entry name" value="VOC"/>
    <property type="match status" value="1"/>
</dbReference>
<evidence type="ECO:0000259" key="1">
    <source>
        <dbReference type="PROSITE" id="PS51819"/>
    </source>
</evidence>
<dbReference type="Pfam" id="PF22677">
    <property type="entry name" value="Ble-like_N"/>
    <property type="match status" value="1"/>
</dbReference>
<feature type="domain" description="VOC" evidence="1">
    <location>
        <begin position="2"/>
        <end position="128"/>
    </location>
</feature>
<reference evidence="2 3" key="1">
    <citation type="submission" date="2019-03" db="EMBL/GenBank/DDBJ databases">
        <title>Genome Sequencing and Assembly of Various Microbes Isolated from Partially Reclaimed Soil and Acid Mine Drainage (AMD) Site.</title>
        <authorList>
            <person name="Steinbock B."/>
            <person name="Bechtold R."/>
            <person name="Sevigny J.L."/>
            <person name="Thomas D."/>
            <person name="Cuthill L.R."/>
            <person name="Aveiro Johannsen E.J."/>
            <person name="Thomas K."/>
            <person name="Ghosh A."/>
        </authorList>
    </citation>
    <scope>NUCLEOTIDE SEQUENCE [LARGE SCALE GENOMIC DNA]</scope>
    <source>
        <strain evidence="2 3">S-A3</strain>
    </source>
</reference>
<dbReference type="EMBL" id="SMZT01000002">
    <property type="protein sequence ID" value="TDL44684.1"/>
    <property type="molecule type" value="Genomic_DNA"/>
</dbReference>
<dbReference type="SUPFAM" id="SSF54593">
    <property type="entry name" value="Glyoxalase/Bleomycin resistance protein/Dihydroxybiphenyl dioxygenase"/>
    <property type="match status" value="1"/>
</dbReference>
<dbReference type="PANTHER" id="PTHR36503">
    <property type="entry name" value="BLR2520 PROTEIN"/>
    <property type="match status" value="1"/>
</dbReference>
<dbReference type="Gene3D" id="3.10.180.10">
    <property type="entry name" value="2,3-Dihydroxybiphenyl 1,2-Dioxygenase, domain 1"/>
    <property type="match status" value="1"/>
</dbReference>
<dbReference type="InterPro" id="IPR037523">
    <property type="entry name" value="VOC_core"/>
</dbReference>
<proteinExistence type="predicted"/>
<dbReference type="RefSeq" id="WP_133409762.1">
    <property type="nucleotide sequence ID" value="NZ_SMZT01000002.1"/>
</dbReference>
<organism evidence="2 3">
    <name type="scientific">Kocuria rosea</name>
    <name type="common">Deinococcus erythromyxa</name>
    <name type="synonym">Micrococcus rubens</name>
    <dbReference type="NCBI Taxonomy" id="1275"/>
    <lineage>
        <taxon>Bacteria</taxon>
        <taxon>Bacillati</taxon>
        <taxon>Actinomycetota</taxon>
        <taxon>Actinomycetes</taxon>
        <taxon>Micrococcales</taxon>
        <taxon>Micrococcaceae</taxon>
        <taxon>Kocuria</taxon>
    </lineage>
</organism>
<dbReference type="AlphaFoldDB" id="A0A4R5YMY8"/>
<accession>A0A4R5YMY8</accession>
<dbReference type="Proteomes" id="UP000295163">
    <property type="component" value="Unassembled WGS sequence"/>
</dbReference>
<evidence type="ECO:0000313" key="2">
    <source>
        <dbReference type="EMBL" id="TDL44684.1"/>
    </source>
</evidence>
<gene>
    <name evidence="2" type="ORF">E2R59_06355</name>
</gene>
<evidence type="ECO:0000313" key="3">
    <source>
        <dbReference type="Proteomes" id="UP000295163"/>
    </source>
</evidence>
<name>A0A4R5YMY8_KOCRO</name>
<dbReference type="PANTHER" id="PTHR36503:SF2">
    <property type="entry name" value="BLR2408 PROTEIN"/>
    <property type="match status" value="1"/>
</dbReference>
<dbReference type="InterPro" id="IPR029068">
    <property type="entry name" value="Glyas_Bleomycin-R_OHBP_Dase"/>
</dbReference>
<protein>
    <recommendedName>
        <fullName evidence="1">VOC domain-containing protein</fullName>
    </recommendedName>
</protein>
<sequence>MAYKFFPHIPVADLERSRSFYQALGWRTAPGMEAGHSVILDLAENFGVTLVERQFMQQVVGAEQELADPGRAVTGSYALVVDIPEEVDVLVDRAVAAGATAGELEDYGYTCYRKFADPDGHRWNIAWVDPLALSGDWDAVRAEYPDAQLPQG</sequence>
<dbReference type="InterPro" id="IPR053863">
    <property type="entry name" value="Glyoxy/Ble-like_N"/>
</dbReference>